<dbReference type="PRINTS" id="PR00846">
    <property type="entry name" value="GLHYDRLASE56"/>
</dbReference>
<comment type="catalytic activity">
    <reaction evidence="1 5">
        <text>Random hydrolysis of (1-&gt;4)-linkages between N-acetyl-beta-D-glucosamine and D-glucuronate residues in hyaluronate.</text>
        <dbReference type="EC" id="3.2.1.35"/>
    </reaction>
</comment>
<dbReference type="Proteomes" id="UP000694395">
    <property type="component" value="Chromosome 15"/>
</dbReference>
<dbReference type="Pfam" id="PF01630">
    <property type="entry name" value="Glyco_hydro_56"/>
    <property type="match status" value="1"/>
</dbReference>
<keyword evidence="7" id="KW-1185">Reference proteome</keyword>
<reference evidence="6" key="2">
    <citation type="submission" date="2025-08" db="UniProtKB">
        <authorList>
            <consortium name="Ensembl"/>
        </authorList>
    </citation>
    <scope>IDENTIFICATION</scope>
</reference>
<dbReference type="InterPro" id="IPR018155">
    <property type="entry name" value="Hyaluronidase"/>
</dbReference>
<reference evidence="6" key="1">
    <citation type="submission" date="2020-07" db="EMBL/GenBank/DDBJ databases">
        <title>A long reads based de novo assembly of the rainbow trout Arlee double haploid line genome.</title>
        <authorList>
            <person name="Gao G."/>
            <person name="Palti Y."/>
        </authorList>
    </citation>
    <scope>NUCLEOTIDE SEQUENCE [LARGE SCALE GENOMIC DNA]</scope>
</reference>
<dbReference type="InterPro" id="IPR017853">
    <property type="entry name" value="GH"/>
</dbReference>
<proteinExistence type="inferred from homology"/>
<keyword evidence="4 5" id="KW-0326">Glycosidase</keyword>
<dbReference type="EC" id="3.2.1.35" evidence="5"/>
<evidence type="ECO:0000256" key="4">
    <source>
        <dbReference type="ARBA" id="ARBA00023295"/>
    </source>
</evidence>
<dbReference type="GO" id="GO:0004415">
    <property type="term" value="F:hyalurononglucosaminidase activity"/>
    <property type="evidence" value="ECO:0007669"/>
    <property type="project" value="UniProtKB-UniRule"/>
</dbReference>
<accession>A0A8C7UUZ4</accession>
<sequence length="450" mass="50914">MGWYIQKSRGFVLLLSAFTLSLLGVISSTTLLPPTTSSPSLTLTATSLLTHTSTSPQLQRQTSFTTLTLPLSQSSPSPLPYPFIVTWNIPKLVCNRYNISLDTSPYRGVATPAKVPGQFLSLFYTDRLGLYPHVDLPSRQQFYGGIPQRGNLRASLAKARADINYYIPSKTARGLAVIDWEDWRPLWARNWGSKWIYRTLSVTHARQRDRSLTAWRATATAKKQFQAAARSYMAETLSLGSRLRPNYQWGFYLFPNCYNHGWMVPGYTGRCTKEVMGQNDELLWLWEASSALYPSIYLQVRMFFVCWGWASCQALSSYLTTTLNPYVANVTAAAQLCGDFLCQGNGRCVRKHYESDHYLHLSSGNFRILRARGTYMVLGTPSLADLTLFSRRFTCQCYAGRTCSPKLPIHLSKALVFRLKHQGLSDKTKTLNKVIADMEQSTIKENLKKH</sequence>
<dbReference type="Ensembl" id="ENSOMYT00000106839.2">
    <property type="protein sequence ID" value="ENSOMYP00000098398.2"/>
    <property type="gene ID" value="ENSOMYG00000032359.2"/>
</dbReference>
<evidence type="ECO:0000256" key="5">
    <source>
        <dbReference type="RuleBase" id="RU610713"/>
    </source>
</evidence>
<dbReference type="PANTHER" id="PTHR11769:SF20">
    <property type="entry name" value="HYALURONIDASE PH-20"/>
    <property type="match status" value="1"/>
</dbReference>
<dbReference type="AlphaFoldDB" id="A0A8C7UUZ4"/>
<dbReference type="GO" id="GO:0001669">
    <property type="term" value="C:acrosomal vesicle"/>
    <property type="evidence" value="ECO:0007669"/>
    <property type="project" value="TreeGrafter"/>
</dbReference>
<dbReference type="GeneTree" id="ENSGT01020000230364"/>
<dbReference type="GO" id="GO:0005975">
    <property type="term" value="P:carbohydrate metabolic process"/>
    <property type="evidence" value="ECO:0007669"/>
    <property type="project" value="InterPro"/>
</dbReference>
<dbReference type="PANTHER" id="PTHR11769">
    <property type="entry name" value="HYALURONIDASE"/>
    <property type="match status" value="1"/>
</dbReference>
<evidence type="ECO:0000256" key="3">
    <source>
        <dbReference type="ARBA" id="ARBA00023157"/>
    </source>
</evidence>
<evidence type="ECO:0000313" key="7">
    <source>
        <dbReference type="Proteomes" id="UP000694395"/>
    </source>
</evidence>
<evidence type="ECO:0000256" key="1">
    <source>
        <dbReference type="ARBA" id="ARBA00000251"/>
    </source>
</evidence>
<keyword evidence="3" id="KW-1015">Disulfide bond</keyword>
<reference evidence="6" key="3">
    <citation type="submission" date="2025-09" db="UniProtKB">
        <authorList>
            <consortium name="Ensembl"/>
        </authorList>
    </citation>
    <scope>IDENTIFICATION</scope>
</reference>
<comment type="similarity">
    <text evidence="2 5">Belongs to the glycosyl hydrolase 56 family.</text>
</comment>
<name>A0A8C7UUZ4_ONCMY</name>
<dbReference type="Gene3D" id="3.20.20.70">
    <property type="entry name" value="Aldolase class I"/>
    <property type="match status" value="2"/>
</dbReference>
<organism evidence="6 7">
    <name type="scientific">Oncorhynchus mykiss</name>
    <name type="common">Rainbow trout</name>
    <name type="synonym">Salmo gairdneri</name>
    <dbReference type="NCBI Taxonomy" id="8022"/>
    <lineage>
        <taxon>Eukaryota</taxon>
        <taxon>Metazoa</taxon>
        <taxon>Chordata</taxon>
        <taxon>Craniata</taxon>
        <taxon>Vertebrata</taxon>
        <taxon>Euteleostomi</taxon>
        <taxon>Actinopterygii</taxon>
        <taxon>Neopterygii</taxon>
        <taxon>Teleostei</taxon>
        <taxon>Protacanthopterygii</taxon>
        <taxon>Salmoniformes</taxon>
        <taxon>Salmonidae</taxon>
        <taxon>Salmoninae</taxon>
        <taxon>Oncorhynchus</taxon>
    </lineage>
</organism>
<evidence type="ECO:0000256" key="2">
    <source>
        <dbReference type="ARBA" id="ARBA00008871"/>
    </source>
</evidence>
<dbReference type="InterPro" id="IPR013785">
    <property type="entry name" value="Aldolase_TIM"/>
</dbReference>
<dbReference type="GO" id="GO:0030214">
    <property type="term" value="P:hyaluronan catabolic process"/>
    <property type="evidence" value="ECO:0007669"/>
    <property type="project" value="TreeGrafter"/>
</dbReference>
<dbReference type="SUPFAM" id="SSF51445">
    <property type="entry name" value="(Trans)glycosidases"/>
    <property type="match status" value="1"/>
</dbReference>
<keyword evidence="5" id="KW-0378">Hydrolase</keyword>
<protein>
    <recommendedName>
        <fullName evidence="5">Hyaluronidase</fullName>
        <ecNumber evidence="5">3.2.1.35</ecNumber>
    </recommendedName>
</protein>
<evidence type="ECO:0000313" key="6">
    <source>
        <dbReference type="Ensembl" id="ENSOMYP00000098398.2"/>
    </source>
</evidence>